<name>A0A261EYE3_9BIFI</name>
<evidence type="ECO:0000313" key="1">
    <source>
        <dbReference type="EMBL" id="OZG51892.1"/>
    </source>
</evidence>
<organism evidence="1 2">
    <name type="scientific">Pseudoscardovia suis</name>
    <dbReference type="NCBI Taxonomy" id="987063"/>
    <lineage>
        <taxon>Bacteria</taxon>
        <taxon>Bacillati</taxon>
        <taxon>Actinomycetota</taxon>
        <taxon>Actinomycetes</taxon>
        <taxon>Bifidobacteriales</taxon>
        <taxon>Bifidobacteriaceae</taxon>
        <taxon>Pseudoscardovia</taxon>
    </lineage>
</organism>
<dbReference type="EMBL" id="MWWQ01000006">
    <property type="protein sequence ID" value="OZG51892.1"/>
    <property type="molecule type" value="Genomic_DNA"/>
</dbReference>
<gene>
    <name evidence="1" type="ORF">PSSU_0675</name>
</gene>
<reference evidence="1 2" key="1">
    <citation type="journal article" date="2017" name="BMC Genomics">
        <title>Comparative genomic and phylogenomic analyses of the Bifidobacteriaceae family.</title>
        <authorList>
            <person name="Lugli G.A."/>
            <person name="Milani C."/>
            <person name="Turroni F."/>
            <person name="Duranti S."/>
            <person name="Mancabelli L."/>
            <person name="Mangifesta M."/>
            <person name="Ferrario C."/>
            <person name="Modesto M."/>
            <person name="Mattarelli P."/>
            <person name="Jiri K."/>
            <person name="van Sinderen D."/>
            <person name="Ventura M."/>
        </authorList>
    </citation>
    <scope>NUCLEOTIDE SEQUENCE [LARGE SCALE GENOMIC DNA]</scope>
    <source>
        <strain evidence="1 2">DSM 24744</strain>
    </source>
</reference>
<dbReference type="Proteomes" id="UP000216454">
    <property type="component" value="Unassembled WGS sequence"/>
</dbReference>
<keyword evidence="2" id="KW-1185">Reference proteome</keyword>
<comment type="caution">
    <text evidence="1">The sequence shown here is derived from an EMBL/GenBank/DDBJ whole genome shotgun (WGS) entry which is preliminary data.</text>
</comment>
<dbReference type="AlphaFoldDB" id="A0A261EYE3"/>
<accession>A0A261EYE3</accession>
<proteinExistence type="predicted"/>
<evidence type="ECO:0000313" key="2">
    <source>
        <dbReference type="Proteomes" id="UP000216454"/>
    </source>
</evidence>
<protein>
    <submittedName>
        <fullName evidence="1">Uncharacterized protein</fullName>
    </submittedName>
</protein>
<sequence>MTLLWVCIFRFRRLADLSPMMEARSAVWKSVTAVFGEWIGGSPKMEVRNPFPRCVTAVFGDSCVGSPMVEVWWG</sequence>